<dbReference type="SUPFAM" id="SSF52047">
    <property type="entry name" value="RNI-like"/>
    <property type="match status" value="1"/>
</dbReference>
<proteinExistence type="predicted"/>
<dbReference type="EMBL" id="JAEPRB010000119">
    <property type="protein sequence ID" value="KAG2221119.1"/>
    <property type="molecule type" value="Genomic_DNA"/>
</dbReference>
<comment type="caution">
    <text evidence="1">The sequence shown here is derived from an EMBL/GenBank/DDBJ whole genome shotgun (WGS) entry which is preliminary data.</text>
</comment>
<gene>
    <name evidence="1" type="ORF">INT45_008640</name>
</gene>
<organism evidence="1 2">
    <name type="scientific">Circinella minor</name>
    <dbReference type="NCBI Taxonomy" id="1195481"/>
    <lineage>
        <taxon>Eukaryota</taxon>
        <taxon>Fungi</taxon>
        <taxon>Fungi incertae sedis</taxon>
        <taxon>Mucoromycota</taxon>
        <taxon>Mucoromycotina</taxon>
        <taxon>Mucoromycetes</taxon>
        <taxon>Mucorales</taxon>
        <taxon>Lichtheimiaceae</taxon>
        <taxon>Circinella</taxon>
    </lineage>
</organism>
<dbReference type="OrthoDB" id="10415127at2759"/>
<evidence type="ECO:0000313" key="1">
    <source>
        <dbReference type="EMBL" id="KAG2221119.1"/>
    </source>
</evidence>
<evidence type="ECO:0000313" key="2">
    <source>
        <dbReference type="Proteomes" id="UP000646827"/>
    </source>
</evidence>
<dbReference type="AlphaFoldDB" id="A0A8H7S1T2"/>
<keyword evidence="2" id="KW-1185">Reference proteome</keyword>
<reference evidence="1 2" key="1">
    <citation type="submission" date="2020-12" db="EMBL/GenBank/DDBJ databases">
        <title>Metabolic potential, ecology and presence of endohyphal bacteria is reflected in genomic diversity of Mucoromycotina.</title>
        <authorList>
            <person name="Muszewska A."/>
            <person name="Okrasinska A."/>
            <person name="Steczkiewicz K."/>
            <person name="Drgas O."/>
            <person name="Orlowska M."/>
            <person name="Perlinska-Lenart U."/>
            <person name="Aleksandrzak-Piekarczyk T."/>
            <person name="Szatraj K."/>
            <person name="Zielenkiewicz U."/>
            <person name="Pilsyk S."/>
            <person name="Malc E."/>
            <person name="Mieczkowski P."/>
            <person name="Kruszewska J.S."/>
            <person name="Biernat P."/>
            <person name="Pawlowska J."/>
        </authorList>
    </citation>
    <scope>NUCLEOTIDE SEQUENCE [LARGE SCALE GENOMIC DNA]</scope>
    <source>
        <strain evidence="1 2">CBS 142.35</strain>
    </source>
</reference>
<sequence>MDDDWKPDLKTKICHSLTDLELDFSNPDDFYDFNPVAILRAAPKLQSLTLNVDYLLTVCSDISHWIQEYCPDLTTLVLHQGHEYDEAIPPISSLSSLMTTIATGKKHDHQNQKGLQHIYLRQSSDFEPIKRAVQCMISSLLDINRSQIVTLDLGGPGMICETTLTQLASSPMPSLKALQLIEYGGDINSVKSSVLSTLFQLNTMPHLTHLTIFLLNFVDGNVLEAIASNLNCLEELIGDKNRKNHLRSLTIKTWESIPFTEGAMEILASEENGFIEHLEKLNLGAFSSTKDRYADILRFLGAKQERIKNNKKKMKRLNIFFLSKDEFQWMLSEFIHQNEYPQVKQILAKMDQVAIEWEYSVGEPDLRDGIPGVDSIFERVTNLNYERS</sequence>
<accession>A0A8H7S1T2</accession>
<name>A0A8H7S1T2_9FUNG</name>
<dbReference type="InterPro" id="IPR032675">
    <property type="entry name" value="LRR_dom_sf"/>
</dbReference>
<protein>
    <submittedName>
        <fullName evidence="1">Uncharacterized protein</fullName>
    </submittedName>
</protein>
<dbReference type="Gene3D" id="3.80.10.10">
    <property type="entry name" value="Ribonuclease Inhibitor"/>
    <property type="match status" value="1"/>
</dbReference>
<dbReference type="Proteomes" id="UP000646827">
    <property type="component" value="Unassembled WGS sequence"/>
</dbReference>